<dbReference type="EMBL" id="JAAMPC010000013">
    <property type="protein sequence ID" value="KAG2269926.1"/>
    <property type="molecule type" value="Genomic_DNA"/>
</dbReference>
<accession>A0A8X7UA80</accession>
<organism evidence="3 4">
    <name type="scientific">Brassica carinata</name>
    <name type="common">Ethiopian mustard</name>
    <name type="synonym">Abyssinian cabbage</name>
    <dbReference type="NCBI Taxonomy" id="52824"/>
    <lineage>
        <taxon>Eukaryota</taxon>
        <taxon>Viridiplantae</taxon>
        <taxon>Streptophyta</taxon>
        <taxon>Embryophyta</taxon>
        <taxon>Tracheophyta</taxon>
        <taxon>Spermatophyta</taxon>
        <taxon>Magnoliopsida</taxon>
        <taxon>eudicotyledons</taxon>
        <taxon>Gunneridae</taxon>
        <taxon>Pentapetalae</taxon>
        <taxon>rosids</taxon>
        <taxon>malvids</taxon>
        <taxon>Brassicales</taxon>
        <taxon>Brassicaceae</taxon>
        <taxon>Brassiceae</taxon>
        <taxon>Brassica</taxon>
    </lineage>
</organism>
<comment type="caution">
    <text evidence="3">The sequence shown here is derived from an EMBL/GenBank/DDBJ whole genome shotgun (WGS) entry which is preliminary data.</text>
</comment>
<proteinExistence type="predicted"/>
<evidence type="ECO:0000256" key="1">
    <source>
        <dbReference type="SAM" id="Coils"/>
    </source>
</evidence>
<evidence type="ECO:0000256" key="2">
    <source>
        <dbReference type="SAM" id="MobiDB-lite"/>
    </source>
</evidence>
<evidence type="ECO:0000313" key="3">
    <source>
        <dbReference type="EMBL" id="KAG2269926.1"/>
    </source>
</evidence>
<sequence length="327" mass="37328">MKTKSDEEVTAFNWIMGERLRQSLEKCELELERSERLRTKALELSLVRKQETPTRRFVEPAEDQKLPVVRKHIEDPQQIEGLKNPKKKSMEEMGFSLPIVVSYDLEPSETPISRRCYQREHKWIKERQTEGTCERTPNNNRHKPLGNGGTTREQGMSAVREPHSSVENKYMETRTKSEWVNGLGAKEPSIGVKKRTEELTSRKWLNDDQEKMQLKLGREVQRENMSTVNKNVGKHFAEAREAHEKGFQGSDEMAVGKMCDALQSLTGWTDQTYVVKSGLQLEDKLDAYGGSNDKIMIILAETGQSYREGKKITTGLVAEKVGSVQSG</sequence>
<keyword evidence="4" id="KW-1185">Reference proteome</keyword>
<gene>
    <name evidence="3" type="ORF">Bca52824_064481</name>
</gene>
<name>A0A8X7UA80_BRACI</name>
<keyword evidence="1" id="KW-0175">Coiled coil</keyword>
<evidence type="ECO:0000313" key="4">
    <source>
        <dbReference type="Proteomes" id="UP000886595"/>
    </source>
</evidence>
<feature type="coiled-coil region" evidence="1">
    <location>
        <begin position="17"/>
        <end position="44"/>
    </location>
</feature>
<feature type="region of interest" description="Disordered" evidence="2">
    <location>
        <begin position="128"/>
        <end position="165"/>
    </location>
</feature>
<dbReference type="Proteomes" id="UP000886595">
    <property type="component" value="Unassembled WGS sequence"/>
</dbReference>
<dbReference type="AlphaFoldDB" id="A0A8X7UA80"/>
<protein>
    <submittedName>
        <fullName evidence="3">Uncharacterized protein</fullName>
    </submittedName>
</protein>
<reference evidence="3 4" key="1">
    <citation type="submission" date="2020-02" db="EMBL/GenBank/DDBJ databases">
        <authorList>
            <person name="Ma Q."/>
            <person name="Huang Y."/>
            <person name="Song X."/>
            <person name="Pei D."/>
        </authorList>
    </citation>
    <scope>NUCLEOTIDE SEQUENCE [LARGE SCALE GENOMIC DNA]</scope>
    <source>
        <strain evidence="3">Sxm20200214</strain>
        <tissue evidence="3">Leaf</tissue>
    </source>
</reference>